<proteinExistence type="predicted"/>
<gene>
    <name evidence="1" type="ORF">TUM3794_20330</name>
</gene>
<sequence length="55" mass="6572">MEKCLLTWKKKCKKTLDTQRKYEDVSRNYRFMANKIKSLPVSTHHIESRHVPPLG</sequence>
<comment type="caution">
    <text evidence="1">The sequence shown here is derived from an EMBL/GenBank/DDBJ whole genome shotgun (WGS) entry which is preliminary data.</text>
</comment>
<accession>A0ABQ4P0L1</accession>
<dbReference type="EMBL" id="BPEU01000013">
    <property type="protein sequence ID" value="GIU40998.1"/>
    <property type="molecule type" value="Genomic_DNA"/>
</dbReference>
<reference evidence="1 2" key="1">
    <citation type="submission" date="2021-05" db="EMBL/GenBank/DDBJ databases">
        <title>Molecular characterization for Shewanella algae harboring chromosomal blaOXA-55-like strains isolated from clinical and environment sample.</title>
        <authorList>
            <person name="Ohama Y."/>
            <person name="Aoki K."/>
            <person name="Harada S."/>
            <person name="Moriya K."/>
            <person name="Ishii Y."/>
            <person name="Tateda K."/>
        </authorList>
    </citation>
    <scope>NUCLEOTIDE SEQUENCE [LARGE SCALE GENOMIC DNA]</scope>
    <source>
        <strain evidence="1 2">MBTL60-118</strain>
    </source>
</reference>
<organism evidence="1 2">
    <name type="scientific">Shewanella colwelliana</name>
    <name type="common">Alteromonas colwelliana</name>
    <dbReference type="NCBI Taxonomy" id="23"/>
    <lineage>
        <taxon>Bacteria</taxon>
        <taxon>Pseudomonadati</taxon>
        <taxon>Pseudomonadota</taxon>
        <taxon>Gammaproteobacteria</taxon>
        <taxon>Alteromonadales</taxon>
        <taxon>Shewanellaceae</taxon>
        <taxon>Shewanella</taxon>
    </lineage>
</organism>
<evidence type="ECO:0000313" key="2">
    <source>
        <dbReference type="Proteomes" id="UP000773469"/>
    </source>
</evidence>
<evidence type="ECO:0000313" key="1">
    <source>
        <dbReference type="EMBL" id="GIU40998.1"/>
    </source>
</evidence>
<protein>
    <submittedName>
        <fullName evidence="1">Uncharacterized protein</fullName>
    </submittedName>
</protein>
<keyword evidence="2" id="KW-1185">Reference proteome</keyword>
<name>A0ABQ4P0L1_SHECO</name>
<dbReference type="Proteomes" id="UP000773469">
    <property type="component" value="Unassembled WGS sequence"/>
</dbReference>